<name>A0A6A4NS19_LUPAL</name>
<dbReference type="PANTHER" id="PTHR31589">
    <property type="entry name" value="PROTEIN, PUTATIVE (DUF239)-RELATED-RELATED"/>
    <property type="match status" value="1"/>
</dbReference>
<comment type="caution">
    <text evidence="2">The sequence shown here is derived from an EMBL/GenBank/DDBJ whole genome shotgun (WGS) entry which is preliminary data.</text>
</comment>
<evidence type="ECO:0000313" key="3">
    <source>
        <dbReference type="Proteomes" id="UP000447434"/>
    </source>
</evidence>
<proteinExistence type="predicted"/>
<dbReference type="InterPro" id="IPR004314">
    <property type="entry name" value="Neprosin"/>
</dbReference>
<accession>A0A6A4NS19</accession>
<protein>
    <submittedName>
        <fullName evidence="2">Putative neprosin</fullName>
    </submittedName>
</protein>
<organism evidence="2 3">
    <name type="scientific">Lupinus albus</name>
    <name type="common">White lupine</name>
    <name type="synonym">Lupinus termis</name>
    <dbReference type="NCBI Taxonomy" id="3870"/>
    <lineage>
        <taxon>Eukaryota</taxon>
        <taxon>Viridiplantae</taxon>
        <taxon>Streptophyta</taxon>
        <taxon>Embryophyta</taxon>
        <taxon>Tracheophyta</taxon>
        <taxon>Spermatophyta</taxon>
        <taxon>Magnoliopsida</taxon>
        <taxon>eudicotyledons</taxon>
        <taxon>Gunneridae</taxon>
        <taxon>Pentapetalae</taxon>
        <taxon>rosids</taxon>
        <taxon>fabids</taxon>
        <taxon>Fabales</taxon>
        <taxon>Fabaceae</taxon>
        <taxon>Papilionoideae</taxon>
        <taxon>50 kb inversion clade</taxon>
        <taxon>genistoids sensu lato</taxon>
        <taxon>core genistoids</taxon>
        <taxon>Genisteae</taxon>
        <taxon>Lupinus</taxon>
    </lineage>
</organism>
<dbReference type="Proteomes" id="UP000447434">
    <property type="component" value="Chromosome 18"/>
</dbReference>
<dbReference type="InterPro" id="IPR053168">
    <property type="entry name" value="Glutamic_endopeptidase"/>
</dbReference>
<dbReference type="Gene3D" id="3.90.1320.10">
    <property type="entry name" value="Outer-capsid protein sigma 3, large lobe"/>
    <property type="match status" value="1"/>
</dbReference>
<feature type="domain" description="Neprosin PEP catalytic" evidence="1">
    <location>
        <begin position="7"/>
        <end position="152"/>
    </location>
</feature>
<dbReference type="AlphaFoldDB" id="A0A6A4NS19"/>
<keyword evidence="3" id="KW-1185">Reference proteome</keyword>
<sequence length="152" mass="17210">MTRFGQKTANSQHEYATVHVKGDQFYGARSNMNVWSPKVSDAGEFSLGQMWLASGSYEAKDLTTIEVGWHVFPDIYGGDRNPRLFGYWTRDAYEKNGCHNLLCPGFVQTDKRVALGAALSKPVSSYNGNQFDISLMVWKDPKNGNWWLKYGE</sequence>
<dbReference type="PANTHER" id="PTHR31589:SF98">
    <property type="entry name" value="LIGASE, PUTATIVE (DUF239)-RELATED"/>
    <property type="match status" value="1"/>
</dbReference>
<reference evidence="3" key="1">
    <citation type="journal article" date="2020" name="Nat. Commun.">
        <title>Genome sequence of the cluster root forming white lupin.</title>
        <authorList>
            <person name="Hufnagel B."/>
            <person name="Marques A."/>
            <person name="Soriano A."/>
            <person name="Marques L."/>
            <person name="Divol F."/>
            <person name="Doumas P."/>
            <person name="Sallet E."/>
            <person name="Mancinotti D."/>
            <person name="Carrere S."/>
            <person name="Marande W."/>
            <person name="Arribat S."/>
            <person name="Keller J."/>
            <person name="Huneau C."/>
            <person name="Blein T."/>
            <person name="Aime D."/>
            <person name="Laguerre M."/>
            <person name="Taylor J."/>
            <person name="Schubert V."/>
            <person name="Nelson M."/>
            <person name="Geu-Flores F."/>
            <person name="Crespi M."/>
            <person name="Gallardo-Guerrero K."/>
            <person name="Delaux P.-M."/>
            <person name="Salse J."/>
            <person name="Berges H."/>
            <person name="Guyot R."/>
            <person name="Gouzy J."/>
            <person name="Peret B."/>
        </authorList>
    </citation>
    <scope>NUCLEOTIDE SEQUENCE [LARGE SCALE GENOMIC DNA]</scope>
    <source>
        <strain evidence="3">cv. Amiga</strain>
    </source>
</reference>
<evidence type="ECO:0000259" key="1">
    <source>
        <dbReference type="PROSITE" id="PS52045"/>
    </source>
</evidence>
<dbReference type="PROSITE" id="PS52045">
    <property type="entry name" value="NEPROSIN_PEP_CD"/>
    <property type="match status" value="1"/>
</dbReference>
<dbReference type="OrthoDB" id="1109909at2759"/>
<dbReference type="EMBL" id="WOCE01000018">
    <property type="protein sequence ID" value="KAE9593535.1"/>
    <property type="molecule type" value="Genomic_DNA"/>
</dbReference>
<evidence type="ECO:0000313" key="2">
    <source>
        <dbReference type="EMBL" id="KAE9593535.1"/>
    </source>
</evidence>
<dbReference type="Pfam" id="PF03080">
    <property type="entry name" value="Neprosin"/>
    <property type="match status" value="1"/>
</dbReference>
<gene>
    <name evidence="2" type="ORF">Lalb_Chr18g0044111</name>
</gene>